<evidence type="ECO:0000313" key="3">
    <source>
        <dbReference type="Proteomes" id="UP001281761"/>
    </source>
</evidence>
<dbReference type="InterPro" id="IPR043136">
    <property type="entry name" value="B30.2/SPRY_sf"/>
</dbReference>
<sequence>MLPEPQPNIAEINNEDELLLQRMMTILDECFDSHTPIANKRLLHSSLSQLTQSPSLTPSIRRDVDKCLAALNSVDEGQSVVLKKEPLESMGKISNTFSNSQQKHDTLLPKLSERDITVVNIDNENGKLSQNKPDDQLLSSHLQLTAKCSKLEQDLTLLRAENDSFVSRIDSLQKEKEEMRVELTNQTQKLEENECVIAFSPDHFRVNGFSVTRTNFDRSWASCFTKPVSKGIHRLSIINSASRLMIGVCDAAEYPKFLASAVQNSPKAAMMHNVDGHLWSAGKRVAQNTPPEKRQEWSAEADLEKRTLHFFINGVQLLHHFINIPVPLVFALDAYFNDSQIEITFWGELKESSVTFEGTGHRLG</sequence>
<dbReference type="Gene3D" id="2.60.120.920">
    <property type="match status" value="1"/>
</dbReference>
<evidence type="ECO:0008006" key="4">
    <source>
        <dbReference type="Google" id="ProtNLM"/>
    </source>
</evidence>
<protein>
    <recommendedName>
        <fullName evidence="4">SPRY domain-containing protein</fullName>
    </recommendedName>
</protein>
<comment type="caution">
    <text evidence="2">The sequence shown here is derived from an EMBL/GenBank/DDBJ whole genome shotgun (WGS) entry which is preliminary data.</text>
</comment>
<gene>
    <name evidence="2" type="ORF">BLNAU_17544</name>
</gene>
<evidence type="ECO:0000256" key="1">
    <source>
        <dbReference type="SAM" id="Coils"/>
    </source>
</evidence>
<organism evidence="2 3">
    <name type="scientific">Blattamonas nauphoetae</name>
    <dbReference type="NCBI Taxonomy" id="2049346"/>
    <lineage>
        <taxon>Eukaryota</taxon>
        <taxon>Metamonada</taxon>
        <taxon>Preaxostyla</taxon>
        <taxon>Oxymonadida</taxon>
        <taxon>Blattamonas</taxon>
    </lineage>
</organism>
<feature type="coiled-coil region" evidence="1">
    <location>
        <begin position="141"/>
        <end position="193"/>
    </location>
</feature>
<accession>A0ABQ9X710</accession>
<dbReference type="EMBL" id="JARBJD010000198">
    <property type="protein sequence ID" value="KAK2947524.1"/>
    <property type="molecule type" value="Genomic_DNA"/>
</dbReference>
<keyword evidence="1" id="KW-0175">Coiled coil</keyword>
<reference evidence="2 3" key="1">
    <citation type="journal article" date="2022" name="bioRxiv">
        <title>Genomics of Preaxostyla Flagellates Illuminates Evolutionary Transitions and the Path Towards Mitochondrial Loss.</title>
        <authorList>
            <person name="Novak L.V.F."/>
            <person name="Treitli S.C."/>
            <person name="Pyrih J."/>
            <person name="Halakuc P."/>
            <person name="Pipaliya S.V."/>
            <person name="Vacek V."/>
            <person name="Brzon O."/>
            <person name="Soukal P."/>
            <person name="Eme L."/>
            <person name="Dacks J.B."/>
            <person name="Karnkowska A."/>
            <person name="Elias M."/>
            <person name="Hampl V."/>
        </authorList>
    </citation>
    <scope>NUCLEOTIDE SEQUENCE [LARGE SCALE GENOMIC DNA]</scope>
    <source>
        <strain evidence="2">NAU3</strain>
        <tissue evidence="2">Gut</tissue>
    </source>
</reference>
<dbReference type="Proteomes" id="UP001281761">
    <property type="component" value="Unassembled WGS sequence"/>
</dbReference>
<evidence type="ECO:0000313" key="2">
    <source>
        <dbReference type="EMBL" id="KAK2947524.1"/>
    </source>
</evidence>
<name>A0ABQ9X710_9EUKA</name>
<keyword evidence="3" id="KW-1185">Reference proteome</keyword>
<proteinExistence type="predicted"/>